<organism evidence="1 2">
    <name type="scientific">Portunus trituberculatus</name>
    <name type="common">Swimming crab</name>
    <name type="synonym">Neptunus trituberculatus</name>
    <dbReference type="NCBI Taxonomy" id="210409"/>
    <lineage>
        <taxon>Eukaryota</taxon>
        <taxon>Metazoa</taxon>
        <taxon>Ecdysozoa</taxon>
        <taxon>Arthropoda</taxon>
        <taxon>Crustacea</taxon>
        <taxon>Multicrustacea</taxon>
        <taxon>Malacostraca</taxon>
        <taxon>Eumalacostraca</taxon>
        <taxon>Eucarida</taxon>
        <taxon>Decapoda</taxon>
        <taxon>Pleocyemata</taxon>
        <taxon>Brachyura</taxon>
        <taxon>Eubrachyura</taxon>
        <taxon>Portunoidea</taxon>
        <taxon>Portunidae</taxon>
        <taxon>Portuninae</taxon>
        <taxon>Portunus</taxon>
    </lineage>
</organism>
<proteinExistence type="predicted"/>
<reference evidence="1 2" key="1">
    <citation type="submission" date="2019-05" db="EMBL/GenBank/DDBJ databases">
        <title>Another draft genome of Portunus trituberculatus and its Hox gene families provides insights of decapod evolution.</title>
        <authorList>
            <person name="Jeong J.-H."/>
            <person name="Song I."/>
            <person name="Kim S."/>
            <person name="Choi T."/>
            <person name="Kim D."/>
            <person name="Ryu S."/>
            <person name="Kim W."/>
        </authorList>
    </citation>
    <scope>NUCLEOTIDE SEQUENCE [LARGE SCALE GENOMIC DNA]</scope>
    <source>
        <tissue evidence="1">Muscle</tissue>
    </source>
</reference>
<name>A0A5B7IEM1_PORTR</name>
<evidence type="ECO:0000313" key="2">
    <source>
        <dbReference type="Proteomes" id="UP000324222"/>
    </source>
</evidence>
<comment type="caution">
    <text evidence="1">The sequence shown here is derived from an EMBL/GenBank/DDBJ whole genome shotgun (WGS) entry which is preliminary data.</text>
</comment>
<keyword evidence="2" id="KW-1185">Reference proteome</keyword>
<gene>
    <name evidence="1" type="ORF">E2C01_077505</name>
</gene>
<dbReference type="AlphaFoldDB" id="A0A5B7IEM1"/>
<dbReference type="Proteomes" id="UP000324222">
    <property type="component" value="Unassembled WGS sequence"/>
</dbReference>
<evidence type="ECO:0000313" key="1">
    <source>
        <dbReference type="EMBL" id="MPC82820.1"/>
    </source>
</evidence>
<protein>
    <submittedName>
        <fullName evidence="1">Uncharacterized protein</fullName>
    </submittedName>
</protein>
<accession>A0A5B7IEM1</accession>
<dbReference type="EMBL" id="VSRR010060845">
    <property type="protein sequence ID" value="MPC82820.1"/>
    <property type="molecule type" value="Genomic_DNA"/>
</dbReference>
<sequence>MMELCWLLTLWRSFKDSSAHFWHHSKNKQALMSHC</sequence>